<feature type="non-terminal residue" evidence="1">
    <location>
        <position position="1"/>
    </location>
</feature>
<dbReference type="Proteomes" id="UP001432322">
    <property type="component" value="Unassembled WGS sequence"/>
</dbReference>
<protein>
    <submittedName>
        <fullName evidence="1">Uncharacterized protein</fullName>
    </submittedName>
</protein>
<organism evidence="1 2">
    <name type="scientific">Pristionchus fissidentatus</name>
    <dbReference type="NCBI Taxonomy" id="1538716"/>
    <lineage>
        <taxon>Eukaryota</taxon>
        <taxon>Metazoa</taxon>
        <taxon>Ecdysozoa</taxon>
        <taxon>Nematoda</taxon>
        <taxon>Chromadorea</taxon>
        <taxon>Rhabditida</taxon>
        <taxon>Rhabditina</taxon>
        <taxon>Diplogasteromorpha</taxon>
        <taxon>Diplogasteroidea</taxon>
        <taxon>Neodiplogasteridae</taxon>
        <taxon>Pristionchus</taxon>
    </lineage>
</organism>
<keyword evidence="2" id="KW-1185">Reference proteome</keyword>
<accession>A0AAV5V9I8</accession>
<evidence type="ECO:0000313" key="1">
    <source>
        <dbReference type="EMBL" id="GMT16016.1"/>
    </source>
</evidence>
<comment type="caution">
    <text evidence="1">The sequence shown here is derived from an EMBL/GenBank/DDBJ whole genome shotgun (WGS) entry which is preliminary data.</text>
</comment>
<feature type="non-terminal residue" evidence="1">
    <location>
        <position position="184"/>
    </location>
</feature>
<evidence type="ECO:0000313" key="2">
    <source>
        <dbReference type="Proteomes" id="UP001432322"/>
    </source>
</evidence>
<sequence length="184" mass="20527">DAVLSISELDHIAIYLEKHAVVTDILLDYDYNAGRLLWLVGSRLWAALQRCFIPDGRVLINLPTTPRSGDCLITLIMAMSGPERCVHLIRSRPGKTCEQLTIGIMASHWKSITIDYEGFPSDPVLTAVEVLPRCVSSSLTLSAGVTLSADQVGEAIEMACERAYEEERFEEFIICCDYLRESFI</sequence>
<name>A0AAV5V9I8_9BILA</name>
<dbReference type="EMBL" id="BTSY01000002">
    <property type="protein sequence ID" value="GMT16016.1"/>
    <property type="molecule type" value="Genomic_DNA"/>
</dbReference>
<dbReference type="AlphaFoldDB" id="A0AAV5V9I8"/>
<proteinExistence type="predicted"/>
<gene>
    <name evidence="1" type="ORF">PFISCL1PPCAC_7313</name>
</gene>
<reference evidence="1" key="1">
    <citation type="submission" date="2023-10" db="EMBL/GenBank/DDBJ databases">
        <title>Genome assembly of Pristionchus species.</title>
        <authorList>
            <person name="Yoshida K."/>
            <person name="Sommer R.J."/>
        </authorList>
    </citation>
    <scope>NUCLEOTIDE SEQUENCE</scope>
    <source>
        <strain evidence="1">RS5133</strain>
    </source>
</reference>